<dbReference type="InterPro" id="IPR036396">
    <property type="entry name" value="Cyt_P450_sf"/>
</dbReference>
<keyword evidence="5" id="KW-0503">Monooxygenase</keyword>
<evidence type="ECO:0000256" key="5">
    <source>
        <dbReference type="ARBA" id="ARBA00023033"/>
    </source>
</evidence>
<proteinExistence type="inferred from homology"/>
<keyword evidence="2 6" id="KW-0349">Heme</keyword>
<feature type="compositionally biased region" description="Basic and acidic residues" evidence="7">
    <location>
        <begin position="488"/>
        <end position="499"/>
    </location>
</feature>
<dbReference type="CDD" id="cd11040">
    <property type="entry name" value="CYP7_CYP8-like"/>
    <property type="match status" value="1"/>
</dbReference>
<comment type="similarity">
    <text evidence="1">Belongs to the cytochrome P450 family.</text>
</comment>
<reference evidence="9" key="1">
    <citation type="journal article" date="2023" name="Mol. Phylogenet. Evol.">
        <title>Genome-scale phylogeny and comparative genomics of the fungal order Sordariales.</title>
        <authorList>
            <person name="Hensen N."/>
            <person name="Bonometti L."/>
            <person name="Westerberg I."/>
            <person name="Brannstrom I.O."/>
            <person name="Guillou S."/>
            <person name="Cros-Aarteil S."/>
            <person name="Calhoun S."/>
            <person name="Haridas S."/>
            <person name="Kuo A."/>
            <person name="Mondo S."/>
            <person name="Pangilinan J."/>
            <person name="Riley R."/>
            <person name="LaButti K."/>
            <person name="Andreopoulos B."/>
            <person name="Lipzen A."/>
            <person name="Chen C."/>
            <person name="Yan M."/>
            <person name="Daum C."/>
            <person name="Ng V."/>
            <person name="Clum A."/>
            <person name="Steindorff A."/>
            <person name="Ohm R.A."/>
            <person name="Martin F."/>
            <person name="Silar P."/>
            <person name="Natvig D.O."/>
            <person name="Lalanne C."/>
            <person name="Gautier V."/>
            <person name="Ament-Velasquez S.L."/>
            <person name="Kruys A."/>
            <person name="Hutchinson M.I."/>
            <person name="Powell A.J."/>
            <person name="Barry K."/>
            <person name="Miller A.N."/>
            <person name="Grigoriev I.V."/>
            <person name="Debuchy R."/>
            <person name="Gladieux P."/>
            <person name="Hiltunen Thoren M."/>
            <person name="Johannesson H."/>
        </authorList>
    </citation>
    <scope>NUCLEOTIDE SEQUENCE</scope>
    <source>
        <strain evidence="9">CBS 955.72</strain>
    </source>
</reference>
<keyword evidence="8" id="KW-0812">Transmembrane</keyword>
<evidence type="ECO:0000313" key="9">
    <source>
        <dbReference type="EMBL" id="KAK3343531.1"/>
    </source>
</evidence>
<dbReference type="PRINTS" id="PR00465">
    <property type="entry name" value="EP450IV"/>
</dbReference>
<gene>
    <name evidence="9" type="ORF">B0T25DRAFT_614664</name>
</gene>
<evidence type="ECO:0000256" key="6">
    <source>
        <dbReference type="PIRSR" id="PIRSR602403-1"/>
    </source>
</evidence>
<dbReference type="GO" id="GO:0016705">
    <property type="term" value="F:oxidoreductase activity, acting on paired donors, with incorporation or reduction of molecular oxygen"/>
    <property type="evidence" value="ECO:0007669"/>
    <property type="project" value="InterPro"/>
</dbReference>
<feature type="transmembrane region" description="Helical" evidence="8">
    <location>
        <begin position="20"/>
        <end position="41"/>
    </location>
</feature>
<reference evidence="9" key="2">
    <citation type="submission" date="2023-06" db="EMBL/GenBank/DDBJ databases">
        <authorList>
            <consortium name="Lawrence Berkeley National Laboratory"/>
            <person name="Haridas S."/>
            <person name="Hensen N."/>
            <person name="Bonometti L."/>
            <person name="Westerberg I."/>
            <person name="Brannstrom I.O."/>
            <person name="Guillou S."/>
            <person name="Cros-Aarteil S."/>
            <person name="Calhoun S."/>
            <person name="Kuo A."/>
            <person name="Mondo S."/>
            <person name="Pangilinan J."/>
            <person name="Riley R."/>
            <person name="Labutti K."/>
            <person name="Andreopoulos B."/>
            <person name="Lipzen A."/>
            <person name="Chen C."/>
            <person name="Yanf M."/>
            <person name="Daum C."/>
            <person name="Ng V."/>
            <person name="Clum A."/>
            <person name="Steindorff A."/>
            <person name="Ohm R."/>
            <person name="Martin F."/>
            <person name="Silar P."/>
            <person name="Natvig D."/>
            <person name="Lalanne C."/>
            <person name="Gautier V."/>
            <person name="Ament-Velasquez S.L."/>
            <person name="Kruys A."/>
            <person name="Hutchinson M.I."/>
            <person name="Powell A.J."/>
            <person name="Barry K."/>
            <person name="Miller A.N."/>
            <person name="Grigoriev I.V."/>
            <person name="Debuchy R."/>
            <person name="Gladieux P."/>
            <person name="Thoren M.H."/>
            <person name="Johannesson H."/>
        </authorList>
    </citation>
    <scope>NUCLEOTIDE SEQUENCE</scope>
    <source>
        <strain evidence="9">CBS 955.72</strain>
    </source>
</reference>
<comment type="caution">
    <text evidence="9">The sequence shown here is derived from an EMBL/GenBank/DDBJ whole genome shotgun (WGS) entry which is preliminary data.</text>
</comment>
<organism evidence="9 10">
    <name type="scientific">Lasiosphaeria hispida</name>
    <dbReference type="NCBI Taxonomy" id="260671"/>
    <lineage>
        <taxon>Eukaryota</taxon>
        <taxon>Fungi</taxon>
        <taxon>Dikarya</taxon>
        <taxon>Ascomycota</taxon>
        <taxon>Pezizomycotina</taxon>
        <taxon>Sordariomycetes</taxon>
        <taxon>Sordariomycetidae</taxon>
        <taxon>Sordariales</taxon>
        <taxon>Lasiosphaeriaceae</taxon>
        <taxon>Lasiosphaeria</taxon>
    </lineage>
</organism>
<name>A0AAJ0M916_9PEZI</name>
<evidence type="ECO:0000313" key="10">
    <source>
        <dbReference type="Proteomes" id="UP001275084"/>
    </source>
</evidence>
<evidence type="ECO:0000256" key="2">
    <source>
        <dbReference type="ARBA" id="ARBA00022617"/>
    </source>
</evidence>
<keyword evidence="8" id="KW-1133">Transmembrane helix</keyword>
<sequence>MITEFAALVRVHVLGNWPVAVTVVPLAIAAATYLITSIAYLRATRSTKHGRAPPTVPYWLPVVGSTLEFVVDIEKFIKRVQTKYGDDKPYTVKLLGRTGNFNLIMKPADYSAILRSTKYTSNKLLMAEVMEKVFGTPQYVMPMYRRDVSGISPTPIPGTDIPEHQRIWHNQHASSARYLVGDSLRSLGARYVSSLSEALAVANPNDPVDSGEWVAMADFYPWWRSRVFTAATTAMFGPHLIRLNPTLEADFWAFIDVIPMLGKSYPRWMVPRAYAARDKMIAAVKKWHAFARAHADYRHCGNDAPDWDEYWGSVWLKVRQRWGQDTGIMDDDGLASEDLGLLMAANANAIPMAFWNLIEVCKDRALLARVLAELRSGIVSPPGQSPMTFDLGPILSSPLLQSIYAEVLRMRISLMVTRIPERGVFRHGPWNFEHGAFIALPSGYVGYHEGAWAEHTAGGQRPVSEFWAERFLVPDEDGTAKTKKHKDVKAATEKEKPKKMRFSTDHVEGIWMPYGGGAVMCPGRHLAKQEMMGGVAVFAAYYELEVAEGWVPKMDPFFYGVGAQQPAEPTPVRIRRKIGGWRKP</sequence>
<evidence type="ECO:0000256" key="8">
    <source>
        <dbReference type="SAM" id="Phobius"/>
    </source>
</evidence>
<keyword evidence="5" id="KW-0560">Oxidoreductase</keyword>
<evidence type="ECO:0000256" key="3">
    <source>
        <dbReference type="ARBA" id="ARBA00022723"/>
    </source>
</evidence>
<accession>A0AAJ0M916</accession>
<dbReference type="GO" id="GO:0020037">
    <property type="term" value="F:heme binding"/>
    <property type="evidence" value="ECO:0007669"/>
    <property type="project" value="InterPro"/>
</dbReference>
<feature type="binding site" description="axial binding residue" evidence="6">
    <location>
        <position position="521"/>
    </location>
    <ligand>
        <name>heme</name>
        <dbReference type="ChEBI" id="CHEBI:30413"/>
    </ligand>
    <ligandPart>
        <name>Fe</name>
        <dbReference type="ChEBI" id="CHEBI:18248"/>
    </ligandPart>
</feature>
<dbReference type="GO" id="GO:0005506">
    <property type="term" value="F:iron ion binding"/>
    <property type="evidence" value="ECO:0007669"/>
    <property type="project" value="InterPro"/>
</dbReference>
<dbReference type="GO" id="GO:0008395">
    <property type="term" value="F:steroid hydroxylase activity"/>
    <property type="evidence" value="ECO:0007669"/>
    <property type="project" value="TreeGrafter"/>
</dbReference>
<dbReference type="PANTHER" id="PTHR24304:SF2">
    <property type="entry name" value="24-HYDROXYCHOLESTEROL 7-ALPHA-HYDROXYLASE"/>
    <property type="match status" value="1"/>
</dbReference>
<keyword evidence="3 6" id="KW-0479">Metal-binding</keyword>
<comment type="cofactor">
    <cofactor evidence="6">
        <name>heme</name>
        <dbReference type="ChEBI" id="CHEBI:30413"/>
    </cofactor>
</comment>
<dbReference type="AlphaFoldDB" id="A0AAJ0M916"/>
<keyword evidence="10" id="KW-1185">Reference proteome</keyword>
<protein>
    <submittedName>
        <fullName evidence="9">Cytochrome P450</fullName>
    </submittedName>
</protein>
<dbReference type="Proteomes" id="UP001275084">
    <property type="component" value="Unassembled WGS sequence"/>
</dbReference>
<dbReference type="PANTHER" id="PTHR24304">
    <property type="entry name" value="CYTOCHROME P450 FAMILY 7"/>
    <property type="match status" value="1"/>
</dbReference>
<dbReference type="SUPFAM" id="SSF48264">
    <property type="entry name" value="Cytochrome P450"/>
    <property type="match status" value="1"/>
</dbReference>
<dbReference type="EMBL" id="JAUIQD010000007">
    <property type="protein sequence ID" value="KAK3343531.1"/>
    <property type="molecule type" value="Genomic_DNA"/>
</dbReference>
<evidence type="ECO:0000256" key="4">
    <source>
        <dbReference type="ARBA" id="ARBA00023004"/>
    </source>
</evidence>
<evidence type="ECO:0000256" key="7">
    <source>
        <dbReference type="SAM" id="MobiDB-lite"/>
    </source>
</evidence>
<dbReference type="Gene3D" id="1.10.630.10">
    <property type="entry name" value="Cytochrome P450"/>
    <property type="match status" value="1"/>
</dbReference>
<dbReference type="InterPro" id="IPR050529">
    <property type="entry name" value="CYP450_sterol_14alpha_dmase"/>
</dbReference>
<keyword evidence="8" id="KW-0472">Membrane</keyword>
<feature type="region of interest" description="Disordered" evidence="7">
    <location>
        <begin position="478"/>
        <end position="499"/>
    </location>
</feature>
<evidence type="ECO:0000256" key="1">
    <source>
        <dbReference type="ARBA" id="ARBA00010617"/>
    </source>
</evidence>
<keyword evidence="4 6" id="KW-0408">Iron</keyword>
<dbReference type="InterPro" id="IPR002403">
    <property type="entry name" value="Cyt_P450_E_grp-IV"/>
</dbReference>